<proteinExistence type="predicted"/>
<feature type="region of interest" description="Disordered" evidence="1">
    <location>
        <begin position="1"/>
        <end position="113"/>
    </location>
</feature>
<gene>
    <name evidence="2" type="ORF">SMD44_00599</name>
</gene>
<organism evidence="2 3">
    <name type="scientific">Streptomyces alboflavus</name>
    <dbReference type="NCBI Taxonomy" id="67267"/>
    <lineage>
        <taxon>Bacteria</taxon>
        <taxon>Bacillati</taxon>
        <taxon>Actinomycetota</taxon>
        <taxon>Actinomycetes</taxon>
        <taxon>Kitasatosporales</taxon>
        <taxon>Streptomycetaceae</taxon>
        <taxon>Streptomyces</taxon>
    </lineage>
</organism>
<dbReference type="Proteomes" id="UP000195880">
    <property type="component" value="Chromosome"/>
</dbReference>
<name>A0A1Z1W454_9ACTN</name>
<evidence type="ECO:0000313" key="3">
    <source>
        <dbReference type="Proteomes" id="UP000195880"/>
    </source>
</evidence>
<dbReference type="AlphaFoldDB" id="A0A1Z1W454"/>
<sequence length="250" mass="25579">MSEPRSAARRTLAQSAFSGASGGSTRTMTPQPTTLRTPMTVKAVRHPAASPRKVPSGTPSTDPRGTAEKITAVALPTDSGGTSRPASPAPIDQNPPMVTPTRTRETRTSQYAGATATTKFASASSAMKAHSMTRRSTRAVAVVTSGADSAARKPGIVIVSPAVPSVTSKLRPISGSRPIGRISTVTMAKSPAVTEQTASQLISGERGSAPERSAVVVRVCGMGESVLAGSSCGIPAEKTHRCIDTSMGAR</sequence>
<accession>A0A1Z1W454</accession>
<dbReference type="EMBL" id="CP021748">
    <property type="protein sequence ID" value="ARX81201.1"/>
    <property type="molecule type" value="Genomic_DNA"/>
</dbReference>
<feature type="compositionally biased region" description="Polar residues" evidence="1">
    <location>
        <begin position="25"/>
        <end position="37"/>
    </location>
</feature>
<evidence type="ECO:0000313" key="2">
    <source>
        <dbReference type="EMBL" id="ARX81201.1"/>
    </source>
</evidence>
<dbReference type="KEGG" id="salf:SMD44_00599"/>
<protein>
    <submittedName>
        <fullName evidence="2">Uncharacterized protein</fullName>
    </submittedName>
</protein>
<keyword evidence="3" id="KW-1185">Reference proteome</keyword>
<evidence type="ECO:0000256" key="1">
    <source>
        <dbReference type="SAM" id="MobiDB-lite"/>
    </source>
</evidence>
<reference evidence="2 3" key="1">
    <citation type="submission" date="2017-05" db="EMBL/GenBank/DDBJ databases">
        <title>Streptomyces alboflavus Genome sequencing and assembly.</title>
        <authorList>
            <person name="Wang Y."/>
            <person name="Du B."/>
            <person name="Ding Y."/>
            <person name="Liu H."/>
            <person name="Hou Q."/>
            <person name="Liu K."/>
            <person name="Wang C."/>
            <person name="Yao L."/>
        </authorList>
    </citation>
    <scope>NUCLEOTIDE SEQUENCE [LARGE SCALE GENOMIC DNA]</scope>
    <source>
        <strain evidence="2 3">MDJK44</strain>
    </source>
</reference>